<comment type="cofactor">
    <cofactor evidence="8">
        <name>Mg(2+)</name>
        <dbReference type="ChEBI" id="CHEBI:18420"/>
    </cofactor>
    <cofactor evidence="8">
        <name>Mn(2+)</name>
        <dbReference type="ChEBI" id="CHEBI:29035"/>
    </cofactor>
</comment>
<dbReference type="GO" id="GO:0030145">
    <property type="term" value="F:manganese ion binding"/>
    <property type="evidence" value="ECO:0007669"/>
    <property type="project" value="UniProtKB-UniRule"/>
</dbReference>
<evidence type="ECO:0000256" key="2">
    <source>
        <dbReference type="ARBA" id="ARBA00022679"/>
    </source>
</evidence>
<dbReference type="PANTHER" id="PTHR32057">
    <property type="entry name" value="PROTEIN ADENYLYLTRANSFERASE SELO, MITOCHONDRIAL"/>
    <property type="match status" value="1"/>
</dbReference>
<evidence type="ECO:0000313" key="10">
    <source>
        <dbReference type="Proteomes" id="UP000199287"/>
    </source>
</evidence>
<reference evidence="10" key="1">
    <citation type="submission" date="2016-10" db="EMBL/GenBank/DDBJ databases">
        <authorList>
            <person name="Varghese N."/>
            <person name="Submissions S."/>
        </authorList>
    </citation>
    <scope>NUCLEOTIDE SEQUENCE [LARGE SCALE GENOMIC DNA]</scope>
    <source>
        <strain evidence="10">Z-7934</strain>
    </source>
</reference>
<dbReference type="Proteomes" id="UP000199287">
    <property type="component" value="Unassembled WGS sequence"/>
</dbReference>
<proteinExistence type="inferred from homology"/>
<dbReference type="EC" id="2.7.7.108" evidence="8"/>
<protein>
    <recommendedName>
        <fullName evidence="8">Protein nucleotidyltransferase YdiU</fullName>
        <ecNumber evidence="8">2.7.7.-</ecNumber>
    </recommendedName>
    <alternativeName>
        <fullName evidence="8">Protein adenylyltransferase YdiU</fullName>
        <ecNumber evidence="8">2.7.7.108</ecNumber>
    </alternativeName>
    <alternativeName>
        <fullName evidence="8">Protein uridylyltransferase YdiU</fullName>
        <ecNumber evidence="8">2.7.7.-</ecNumber>
    </alternativeName>
</protein>
<keyword evidence="7 8" id="KW-0460">Magnesium</keyword>
<feature type="binding site" evidence="8">
    <location>
        <position position="104"/>
    </location>
    <ligand>
        <name>ATP</name>
        <dbReference type="ChEBI" id="CHEBI:30616"/>
    </ligand>
</feature>
<comment type="function">
    <text evidence="8">Nucleotidyltransferase involved in the post-translational modification of proteins. It can catalyze the addition of adenosine monophosphate (AMP) or uridine monophosphate (UMP) to a protein, resulting in modifications known as AMPylation and UMPylation.</text>
</comment>
<dbReference type="Pfam" id="PF02696">
    <property type="entry name" value="SelO"/>
    <property type="match status" value="1"/>
</dbReference>
<dbReference type="STRING" id="69895.SAMN05192551_103218"/>
<evidence type="ECO:0000256" key="7">
    <source>
        <dbReference type="ARBA" id="ARBA00022842"/>
    </source>
</evidence>
<feature type="binding site" evidence="8">
    <location>
        <position position="273"/>
    </location>
    <ligand>
        <name>Mg(2+)</name>
        <dbReference type="ChEBI" id="CHEBI:18420"/>
    </ligand>
</feature>
<comment type="similarity">
    <text evidence="1 8">Belongs to the SELO family.</text>
</comment>
<comment type="catalytic activity">
    <reaction evidence="8">
        <text>L-tyrosyl-[protein] + ATP = O-(5'-adenylyl)-L-tyrosyl-[protein] + diphosphate</text>
        <dbReference type="Rhea" id="RHEA:54288"/>
        <dbReference type="Rhea" id="RHEA-COMP:10136"/>
        <dbReference type="Rhea" id="RHEA-COMP:13846"/>
        <dbReference type="ChEBI" id="CHEBI:30616"/>
        <dbReference type="ChEBI" id="CHEBI:33019"/>
        <dbReference type="ChEBI" id="CHEBI:46858"/>
        <dbReference type="ChEBI" id="CHEBI:83624"/>
        <dbReference type="EC" id="2.7.7.108"/>
    </reaction>
</comment>
<keyword evidence="3 8" id="KW-0548">Nucleotidyltransferase</keyword>
<feature type="active site" description="Proton acceptor" evidence="8">
    <location>
        <position position="263"/>
    </location>
</feature>
<feature type="binding site" evidence="8">
    <location>
        <position position="187"/>
    </location>
    <ligand>
        <name>ATP</name>
        <dbReference type="ChEBI" id="CHEBI:30616"/>
    </ligand>
</feature>
<comment type="catalytic activity">
    <reaction evidence="8">
        <text>L-threonyl-[protein] + ATP = 3-O-(5'-adenylyl)-L-threonyl-[protein] + diphosphate</text>
        <dbReference type="Rhea" id="RHEA:54292"/>
        <dbReference type="Rhea" id="RHEA-COMP:11060"/>
        <dbReference type="Rhea" id="RHEA-COMP:13847"/>
        <dbReference type="ChEBI" id="CHEBI:30013"/>
        <dbReference type="ChEBI" id="CHEBI:30616"/>
        <dbReference type="ChEBI" id="CHEBI:33019"/>
        <dbReference type="ChEBI" id="CHEBI:138113"/>
        <dbReference type="EC" id="2.7.7.108"/>
    </reaction>
</comment>
<dbReference type="HAMAP" id="MF_00692">
    <property type="entry name" value="SelO"/>
    <property type="match status" value="1"/>
</dbReference>
<dbReference type="EMBL" id="FOQA01000003">
    <property type="protein sequence ID" value="SFH83702.1"/>
    <property type="molecule type" value="Genomic_DNA"/>
</dbReference>
<evidence type="ECO:0000256" key="1">
    <source>
        <dbReference type="ARBA" id="ARBA00009747"/>
    </source>
</evidence>
<name>A0A1I3DAE0_9FIRM</name>
<gene>
    <name evidence="8" type="primary">ydiU</name>
    <name evidence="8" type="synonym">selO</name>
    <name evidence="9" type="ORF">SAMN05192551_103218</name>
</gene>
<dbReference type="GO" id="GO:0005524">
    <property type="term" value="F:ATP binding"/>
    <property type="evidence" value="ECO:0007669"/>
    <property type="project" value="UniProtKB-UniRule"/>
</dbReference>
<keyword evidence="2 8" id="KW-0808">Transferase</keyword>
<feature type="binding site" evidence="8">
    <location>
        <position position="264"/>
    </location>
    <ligand>
        <name>Mg(2+)</name>
        <dbReference type="ChEBI" id="CHEBI:18420"/>
    </ligand>
</feature>
<dbReference type="InterPro" id="IPR003846">
    <property type="entry name" value="SelO"/>
</dbReference>
<dbReference type="AlphaFoldDB" id="A0A1I3DAE0"/>
<keyword evidence="4 8" id="KW-0479">Metal-binding</keyword>
<evidence type="ECO:0000313" key="9">
    <source>
        <dbReference type="EMBL" id="SFH83702.1"/>
    </source>
</evidence>
<evidence type="ECO:0000256" key="6">
    <source>
        <dbReference type="ARBA" id="ARBA00022840"/>
    </source>
</evidence>
<comment type="catalytic activity">
    <reaction evidence="8">
        <text>L-seryl-[protein] + ATP = 3-O-(5'-adenylyl)-L-seryl-[protein] + diphosphate</text>
        <dbReference type="Rhea" id="RHEA:58120"/>
        <dbReference type="Rhea" id="RHEA-COMP:9863"/>
        <dbReference type="Rhea" id="RHEA-COMP:15073"/>
        <dbReference type="ChEBI" id="CHEBI:29999"/>
        <dbReference type="ChEBI" id="CHEBI:30616"/>
        <dbReference type="ChEBI" id="CHEBI:33019"/>
        <dbReference type="ChEBI" id="CHEBI:142516"/>
        <dbReference type="EC" id="2.7.7.108"/>
    </reaction>
</comment>
<comment type="catalytic activity">
    <reaction evidence="8">
        <text>L-tyrosyl-[protein] + UTP = O-(5'-uridylyl)-L-tyrosyl-[protein] + diphosphate</text>
        <dbReference type="Rhea" id="RHEA:83887"/>
        <dbReference type="Rhea" id="RHEA-COMP:10136"/>
        <dbReference type="Rhea" id="RHEA-COMP:20238"/>
        <dbReference type="ChEBI" id="CHEBI:33019"/>
        <dbReference type="ChEBI" id="CHEBI:46398"/>
        <dbReference type="ChEBI" id="CHEBI:46858"/>
        <dbReference type="ChEBI" id="CHEBI:90602"/>
    </reaction>
</comment>
<organism evidence="9 10">
    <name type="scientific">Tindallia magadiensis</name>
    <dbReference type="NCBI Taxonomy" id="69895"/>
    <lineage>
        <taxon>Bacteria</taxon>
        <taxon>Bacillati</taxon>
        <taxon>Bacillota</taxon>
        <taxon>Clostridia</taxon>
        <taxon>Peptostreptococcales</taxon>
        <taxon>Tindalliaceae</taxon>
        <taxon>Tindallia</taxon>
    </lineage>
</organism>
<accession>A0A1I3DAE0</accession>
<feature type="binding site" evidence="8">
    <location>
        <position position="136"/>
    </location>
    <ligand>
        <name>ATP</name>
        <dbReference type="ChEBI" id="CHEBI:30616"/>
    </ligand>
</feature>
<evidence type="ECO:0000256" key="4">
    <source>
        <dbReference type="ARBA" id="ARBA00022723"/>
    </source>
</evidence>
<keyword evidence="5 8" id="KW-0547">Nucleotide-binding</keyword>
<keyword evidence="6 8" id="KW-0067">ATP-binding</keyword>
<dbReference type="GO" id="GO:0000287">
    <property type="term" value="F:magnesium ion binding"/>
    <property type="evidence" value="ECO:0007669"/>
    <property type="project" value="UniProtKB-UniRule"/>
</dbReference>
<dbReference type="NCBIfam" id="NF000658">
    <property type="entry name" value="PRK00029.1"/>
    <property type="match status" value="1"/>
</dbReference>
<feature type="binding site" evidence="8">
    <location>
        <position position="101"/>
    </location>
    <ligand>
        <name>ATP</name>
        <dbReference type="ChEBI" id="CHEBI:30616"/>
    </ligand>
</feature>
<keyword evidence="8" id="KW-0464">Manganese</keyword>
<sequence length="509" mass="57716">MTQKLKKSDERKQEKSTGLNLFNSYAQLPEVLFSRLSPRPVSSPTMVIFNRELAYQMGLDPEAMEGSEGVELLAGNQIPEGADPIAQAYAGHQFGHFNKLGDGRAVLLGEHRTPEGKWLDVQLKGSGKTPYSRQGDGRATLGPMLREYVISEAMYGLGIPTSRSLAVVSTGERVFRERPLPGAVLSRVASSHLRVGTFQYAAAWGDEETLRRLVDYTWNRHFSHKDPGKNKAHSLLMAVIQHQASLIAKWQLIGFVHGVMNTDNMTISGETIDYGPCAFMDRYHPATVFSSIDHNGRYAYGNQPTIAAWNLARFAETLLPLIHEKEASAVEIAQQSLEEYSRLFRKDWLKGFRRKLGMIHETAEDIKLIEDLFQMMEKKKMDFTNTFRSLTIKRMAAEEKTVVTKSAVDTTTKEEEMERWIQRWNHRLEKENQSSEEIIALMKASNPAIIPRNHRVEAVLESAVQHQTIREMEKLLEVLKDPYAYTEEQENYADEPSASALPYRTYCGT</sequence>
<evidence type="ECO:0000256" key="3">
    <source>
        <dbReference type="ARBA" id="ARBA00022695"/>
    </source>
</evidence>
<feature type="binding site" evidence="8">
    <location>
        <position position="103"/>
    </location>
    <ligand>
        <name>ATP</name>
        <dbReference type="ChEBI" id="CHEBI:30616"/>
    </ligand>
</feature>
<evidence type="ECO:0000256" key="8">
    <source>
        <dbReference type="HAMAP-Rule" id="MF_00692"/>
    </source>
</evidence>
<feature type="binding site" evidence="8">
    <location>
        <position position="137"/>
    </location>
    <ligand>
        <name>ATP</name>
        <dbReference type="ChEBI" id="CHEBI:30616"/>
    </ligand>
</feature>
<dbReference type="RefSeq" id="WP_093371248.1">
    <property type="nucleotide sequence ID" value="NZ_FOQA01000003.1"/>
</dbReference>
<evidence type="ECO:0000256" key="5">
    <source>
        <dbReference type="ARBA" id="ARBA00022741"/>
    </source>
</evidence>
<feature type="binding site" evidence="8">
    <location>
        <position position="124"/>
    </location>
    <ligand>
        <name>ATP</name>
        <dbReference type="ChEBI" id="CHEBI:30616"/>
    </ligand>
</feature>
<dbReference type="OrthoDB" id="9773505at2"/>
<keyword evidence="10" id="KW-1185">Reference proteome</keyword>
<feature type="binding site" evidence="8">
    <location>
        <position position="273"/>
    </location>
    <ligand>
        <name>ATP</name>
        <dbReference type="ChEBI" id="CHEBI:30616"/>
    </ligand>
</feature>
<comment type="catalytic activity">
    <reaction evidence="8">
        <text>L-histidyl-[protein] + UTP = N(tele)-(5'-uridylyl)-L-histidyl-[protein] + diphosphate</text>
        <dbReference type="Rhea" id="RHEA:83891"/>
        <dbReference type="Rhea" id="RHEA-COMP:9745"/>
        <dbReference type="Rhea" id="RHEA-COMP:20239"/>
        <dbReference type="ChEBI" id="CHEBI:29979"/>
        <dbReference type="ChEBI" id="CHEBI:33019"/>
        <dbReference type="ChEBI" id="CHEBI:46398"/>
        <dbReference type="ChEBI" id="CHEBI:233474"/>
    </reaction>
</comment>
<dbReference type="PANTHER" id="PTHR32057:SF14">
    <property type="entry name" value="PROTEIN ADENYLYLTRANSFERASE SELO, MITOCHONDRIAL"/>
    <property type="match status" value="1"/>
</dbReference>
<feature type="binding site" evidence="8">
    <location>
        <position position="194"/>
    </location>
    <ligand>
        <name>ATP</name>
        <dbReference type="ChEBI" id="CHEBI:30616"/>
    </ligand>
</feature>
<dbReference type="GO" id="GO:0070733">
    <property type="term" value="F:AMPylase activity"/>
    <property type="evidence" value="ECO:0007669"/>
    <property type="project" value="UniProtKB-EC"/>
</dbReference>
<dbReference type="EC" id="2.7.7.-" evidence="8"/>
<comment type="catalytic activity">
    <reaction evidence="8">
        <text>L-seryl-[protein] + UTP = O-(5'-uridylyl)-L-seryl-[protein] + diphosphate</text>
        <dbReference type="Rhea" id="RHEA:64604"/>
        <dbReference type="Rhea" id="RHEA-COMP:9863"/>
        <dbReference type="Rhea" id="RHEA-COMP:16635"/>
        <dbReference type="ChEBI" id="CHEBI:29999"/>
        <dbReference type="ChEBI" id="CHEBI:33019"/>
        <dbReference type="ChEBI" id="CHEBI:46398"/>
        <dbReference type="ChEBI" id="CHEBI:156051"/>
    </reaction>
</comment>